<dbReference type="EMBL" id="VCHE01000031">
    <property type="protein sequence ID" value="KAB2575639.1"/>
    <property type="molecule type" value="Genomic_DNA"/>
</dbReference>
<dbReference type="PANTHER" id="PTHR43625:SF40">
    <property type="entry name" value="ALDO-KETO REDUCTASE YAKC [NADP(+)]"/>
    <property type="match status" value="1"/>
</dbReference>
<protein>
    <submittedName>
        <fullName evidence="3">Aldo-keto reductase yakc (NADP(+))</fullName>
    </submittedName>
</protein>
<evidence type="ECO:0000313" key="3">
    <source>
        <dbReference type="EMBL" id="KAB2575639.1"/>
    </source>
</evidence>
<gene>
    <name evidence="3" type="primary">yakc_2</name>
    <name evidence="3" type="ORF">DBV05_g5697</name>
</gene>
<organism evidence="3 4">
    <name type="scientific">Lasiodiplodia theobromae</name>
    <dbReference type="NCBI Taxonomy" id="45133"/>
    <lineage>
        <taxon>Eukaryota</taxon>
        <taxon>Fungi</taxon>
        <taxon>Dikarya</taxon>
        <taxon>Ascomycota</taxon>
        <taxon>Pezizomycotina</taxon>
        <taxon>Dothideomycetes</taxon>
        <taxon>Dothideomycetes incertae sedis</taxon>
        <taxon>Botryosphaeriales</taxon>
        <taxon>Botryosphaeriaceae</taxon>
        <taxon>Lasiodiplodia</taxon>
    </lineage>
</organism>
<reference evidence="3 4" key="1">
    <citation type="journal article" date="2019" name="Sci. Rep.">
        <title>A multi-omics analysis of the grapevine pathogen Lasiodiplodia theobromae reveals that temperature affects the expression of virulence- and pathogenicity-related genes.</title>
        <authorList>
            <person name="Felix C."/>
            <person name="Meneses R."/>
            <person name="Goncalves M.F.M."/>
            <person name="Tilleman L."/>
            <person name="Duarte A.S."/>
            <person name="Jorrin-Novo J.V."/>
            <person name="Van de Peer Y."/>
            <person name="Deforce D."/>
            <person name="Van Nieuwerburgh F."/>
            <person name="Esteves A.C."/>
            <person name="Alves A."/>
        </authorList>
    </citation>
    <scope>NUCLEOTIDE SEQUENCE [LARGE SCALE GENOMIC DNA]</scope>
    <source>
        <strain evidence="3 4">LA-SOL3</strain>
    </source>
</reference>
<comment type="caution">
    <text evidence="3">The sequence shown here is derived from an EMBL/GenBank/DDBJ whole genome shotgun (WGS) entry which is preliminary data.</text>
</comment>
<accession>A0A5N5DD09</accession>
<dbReference type="GO" id="GO:0016491">
    <property type="term" value="F:oxidoreductase activity"/>
    <property type="evidence" value="ECO:0007669"/>
    <property type="project" value="UniProtKB-KW"/>
</dbReference>
<evidence type="ECO:0000259" key="2">
    <source>
        <dbReference type="Pfam" id="PF00248"/>
    </source>
</evidence>
<dbReference type="GO" id="GO:0005737">
    <property type="term" value="C:cytoplasm"/>
    <property type="evidence" value="ECO:0007669"/>
    <property type="project" value="TreeGrafter"/>
</dbReference>
<dbReference type="SUPFAM" id="SSF51430">
    <property type="entry name" value="NAD(P)-linked oxidoreductase"/>
    <property type="match status" value="1"/>
</dbReference>
<dbReference type="InterPro" id="IPR050791">
    <property type="entry name" value="Aldo-Keto_reductase"/>
</dbReference>
<evidence type="ECO:0000313" key="4">
    <source>
        <dbReference type="Proteomes" id="UP000325902"/>
    </source>
</evidence>
<keyword evidence="4" id="KW-1185">Reference proteome</keyword>
<sequence>MSPIPTKPLGANGPLVPRLGLGLMGLSIELGEPAPDEERFKFLDRALELGETFWDTANVYGDSEDLLGKWFKRTGKRDEIFLATKFGGIIEGKLGSPDVKFFLRSDPEHVKEACQRSLERLGVDCIDLFYLHRVDGKTPIEHTVQAMAELKAEGKIKHLGLSEVSATTLRRAHAVHPIAAVQMEYSPVTHEIETSGLLAACRELGVAVVAYSPFGKGLVTGAFRSSKDFGPGDRRAIYPRFSDENLPKNLVLADTICGIAREKGCTPGQLTLAWLWAQGDDVFPIPGTSKIKNLEENVGAVNVDITPAEVAKVRKLVDEAEIAGTRYPTALMGGLMTDTPEL</sequence>
<dbReference type="PANTHER" id="PTHR43625">
    <property type="entry name" value="AFLATOXIN B1 ALDEHYDE REDUCTASE"/>
    <property type="match status" value="1"/>
</dbReference>
<evidence type="ECO:0000256" key="1">
    <source>
        <dbReference type="ARBA" id="ARBA00023002"/>
    </source>
</evidence>
<dbReference type="OrthoDB" id="37537at2759"/>
<dbReference type="AlphaFoldDB" id="A0A5N5DD09"/>
<dbReference type="Proteomes" id="UP000325902">
    <property type="component" value="Unassembled WGS sequence"/>
</dbReference>
<name>A0A5N5DD09_9PEZI</name>
<feature type="domain" description="NADP-dependent oxidoreductase" evidence="2">
    <location>
        <begin position="18"/>
        <end position="317"/>
    </location>
</feature>
<dbReference type="InterPro" id="IPR036812">
    <property type="entry name" value="NAD(P)_OxRdtase_dom_sf"/>
</dbReference>
<keyword evidence="1" id="KW-0560">Oxidoreductase</keyword>
<proteinExistence type="predicted"/>
<dbReference type="InterPro" id="IPR023210">
    <property type="entry name" value="NADP_OxRdtase_dom"/>
</dbReference>
<dbReference type="Gene3D" id="3.20.20.100">
    <property type="entry name" value="NADP-dependent oxidoreductase domain"/>
    <property type="match status" value="1"/>
</dbReference>
<dbReference type="Pfam" id="PF00248">
    <property type="entry name" value="Aldo_ket_red"/>
    <property type="match status" value="1"/>
</dbReference>